<gene>
    <name evidence="1" type="ORF">ACFQ5D_18825</name>
</gene>
<sequence>MPILVVPGIQSGKSVELCIITDAYPFALFYVIRPATDGRLERFRPVLSRLKAIAVSPEH</sequence>
<name>A0ABW4DHV4_9BACL</name>
<proteinExistence type="predicted"/>
<dbReference type="RefSeq" id="WP_377529597.1">
    <property type="nucleotide sequence ID" value="NZ_JBHTES010000001.1"/>
</dbReference>
<dbReference type="EMBL" id="JBHTNZ010000032">
    <property type="protein sequence ID" value="MFD1463396.1"/>
    <property type="molecule type" value="Genomic_DNA"/>
</dbReference>
<keyword evidence="2" id="KW-1185">Reference proteome</keyword>
<dbReference type="Proteomes" id="UP001597340">
    <property type="component" value="Unassembled WGS sequence"/>
</dbReference>
<accession>A0ABW4DHV4</accession>
<comment type="caution">
    <text evidence="1">The sequence shown here is derived from an EMBL/GenBank/DDBJ whole genome shotgun (WGS) entry which is preliminary data.</text>
</comment>
<organism evidence="1 2">
    <name type="scientific">Paenibacillus farraposensis</name>
    <dbReference type="NCBI Taxonomy" id="2807095"/>
    <lineage>
        <taxon>Bacteria</taxon>
        <taxon>Bacillati</taxon>
        <taxon>Bacillota</taxon>
        <taxon>Bacilli</taxon>
        <taxon>Bacillales</taxon>
        <taxon>Paenibacillaceae</taxon>
        <taxon>Paenibacillus</taxon>
    </lineage>
</organism>
<protein>
    <submittedName>
        <fullName evidence="1">Uncharacterized protein</fullName>
    </submittedName>
</protein>
<reference evidence="2" key="1">
    <citation type="journal article" date="2019" name="Int. J. Syst. Evol. Microbiol.">
        <title>The Global Catalogue of Microorganisms (GCM) 10K type strain sequencing project: providing services to taxonomists for standard genome sequencing and annotation.</title>
        <authorList>
            <consortium name="The Broad Institute Genomics Platform"/>
            <consortium name="The Broad Institute Genome Sequencing Center for Infectious Disease"/>
            <person name="Wu L."/>
            <person name="Ma J."/>
        </authorList>
    </citation>
    <scope>NUCLEOTIDE SEQUENCE [LARGE SCALE GENOMIC DNA]</scope>
    <source>
        <strain evidence="2">CCM 9147</strain>
    </source>
</reference>
<evidence type="ECO:0000313" key="1">
    <source>
        <dbReference type="EMBL" id="MFD1463396.1"/>
    </source>
</evidence>
<evidence type="ECO:0000313" key="2">
    <source>
        <dbReference type="Proteomes" id="UP001597340"/>
    </source>
</evidence>